<keyword evidence="5 11" id="KW-0812">Transmembrane</keyword>
<dbReference type="CDD" id="cd06225">
    <property type="entry name" value="HAMP"/>
    <property type="match status" value="1"/>
</dbReference>
<dbReference type="Pfam" id="PF00672">
    <property type="entry name" value="HAMP"/>
    <property type="match status" value="1"/>
</dbReference>
<keyword evidence="8 10" id="KW-0807">Transducer</keyword>
<dbReference type="CDD" id="cd11386">
    <property type="entry name" value="MCP_signal"/>
    <property type="match status" value="1"/>
</dbReference>
<protein>
    <submittedName>
        <fullName evidence="14">Methyl-accepting chemotaxis protein</fullName>
    </submittedName>
</protein>
<feature type="transmembrane region" description="Helical" evidence="11">
    <location>
        <begin position="283"/>
        <end position="306"/>
    </location>
</feature>
<dbReference type="RefSeq" id="WP_312887383.1">
    <property type="nucleotide sequence ID" value="NZ_JACHXJ010000007.1"/>
</dbReference>
<proteinExistence type="inferred from homology"/>
<sequence length="667" mass="73195">MNKLLKQISGLFNIKKLRSRLMLFICLMLIIPTIVLAVFAVNSAKAQLQDKMEDTTKSSVMLLDKLINTMVEMQLSNVKQLSNQITYADIENHSVETRILIDDFKAQHPEIEIVSIGTDNGSWMKSPDPGVQTFDPRTRNWYKLAMNNKGQAVVDDPAISATTKNYAIAISKTLPDGKGVINISLSIGNINNIVKQVHLGNEGYIYLVDRNGLLMSHPAEKVGSKFVGDQLKTMQGKSEGLLNYTNPLNGVGQRGYFVTNELTGFKIVGILPESEYTEATTPIFWTSAIVLVIAVIAALIVMFFIIRSITRPIEQLNRSAKRVSEGYLNDRVMTKRRDEIGDLAHNYNAMVDSLRRMVLDMSETSSQLAASSEELTASTEQNAQSVEFVSNMMTDSAQEANNQAVAAQESARTMEEMASGIQRIAESASTIVDSSNRTEEDVHAGSRKVQLVSTQMDTIKKSTHESAALIEKLNDHSASIAAMSTAISEVAKQTNLLSLNAAIEAARAGEHGRGFAVVAEEVRKLADQSNLTAEEIQHTIQEMTMLITDAYNVMRHKVQSDVDQGMEVTAEALEAFANIEKSAKQITDQIQDISAVTEQMSASSEEVSASVQEVASISRNTVASFERVSAANQEQLASMEEISSSANSLSKMAVDMQEKIDRFKLEG</sequence>
<keyword evidence="7 11" id="KW-0472">Membrane</keyword>
<evidence type="ECO:0000256" key="11">
    <source>
        <dbReference type="SAM" id="Phobius"/>
    </source>
</evidence>
<dbReference type="SUPFAM" id="SSF103190">
    <property type="entry name" value="Sensory domain-like"/>
    <property type="match status" value="1"/>
</dbReference>
<organism evidence="14 15">
    <name type="scientific">Paenibacillus rhizosphaerae</name>
    <dbReference type="NCBI Taxonomy" id="297318"/>
    <lineage>
        <taxon>Bacteria</taxon>
        <taxon>Bacillati</taxon>
        <taxon>Bacillota</taxon>
        <taxon>Bacilli</taxon>
        <taxon>Bacillales</taxon>
        <taxon>Paenibacillaceae</taxon>
        <taxon>Paenibacillus</taxon>
    </lineage>
</organism>
<reference evidence="14 15" key="1">
    <citation type="submission" date="2020-08" db="EMBL/GenBank/DDBJ databases">
        <title>Genomic Encyclopedia of Type Strains, Phase III (KMG-III): the genomes of soil and plant-associated and newly described type strains.</title>
        <authorList>
            <person name="Whitman W."/>
        </authorList>
    </citation>
    <scope>NUCLEOTIDE SEQUENCE [LARGE SCALE GENOMIC DNA]</scope>
    <source>
        <strain evidence="14 15">CECT 5831</strain>
    </source>
</reference>
<dbReference type="GO" id="GO:0006935">
    <property type="term" value="P:chemotaxis"/>
    <property type="evidence" value="ECO:0007669"/>
    <property type="project" value="UniProtKB-KW"/>
</dbReference>
<evidence type="ECO:0000256" key="5">
    <source>
        <dbReference type="ARBA" id="ARBA00022692"/>
    </source>
</evidence>
<dbReference type="Gene3D" id="1.10.287.950">
    <property type="entry name" value="Methyl-accepting chemotaxis protein"/>
    <property type="match status" value="1"/>
</dbReference>
<keyword evidence="3" id="KW-0488">Methylation</keyword>
<dbReference type="PANTHER" id="PTHR32089:SF114">
    <property type="entry name" value="METHYL-ACCEPTING CHEMOTAXIS PROTEIN MCPB"/>
    <property type="match status" value="1"/>
</dbReference>
<dbReference type="SMART" id="SM00304">
    <property type="entry name" value="HAMP"/>
    <property type="match status" value="1"/>
</dbReference>
<dbReference type="PROSITE" id="PS50885">
    <property type="entry name" value="HAMP"/>
    <property type="match status" value="1"/>
</dbReference>
<dbReference type="InterPro" id="IPR029151">
    <property type="entry name" value="Sensor-like_sf"/>
</dbReference>
<dbReference type="GO" id="GO:0007165">
    <property type="term" value="P:signal transduction"/>
    <property type="evidence" value="ECO:0007669"/>
    <property type="project" value="UniProtKB-KW"/>
</dbReference>
<keyword evidence="6 11" id="KW-1133">Transmembrane helix</keyword>
<gene>
    <name evidence="14" type="ORF">FHS19_006305</name>
</gene>
<name>A0A839TY65_9BACL</name>
<dbReference type="Pfam" id="PF02743">
    <property type="entry name" value="dCache_1"/>
    <property type="match status" value="1"/>
</dbReference>
<comment type="subcellular location">
    <subcellularLocation>
        <location evidence="1">Cell membrane</location>
        <topology evidence="1">Multi-pass membrane protein</topology>
    </subcellularLocation>
</comment>
<evidence type="ECO:0000313" key="15">
    <source>
        <dbReference type="Proteomes" id="UP000517523"/>
    </source>
</evidence>
<evidence type="ECO:0000256" key="4">
    <source>
        <dbReference type="ARBA" id="ARBA00022500"/>
    </source>
</evidence>
<evidence type="ECO:0000259" key="13">
    <source>
        <dbReference type="PROSITE" id="PS50885"/>
    </source>
</evidence>
<dbReference type="InterPro" id="IPR003660">
    <property type="entry name" value="HAMP_dom"/>
</dbReference>
<evidence type="ECO:0000259" key="12">
    <source>
        <dbReference type="PROSITE" id="PS50111"/>
    </source>
</evidence>
<dbReference type="SMART" id="SM00283">
    <property type="entry name" value="MA"/>
    <property type="match status" value="1"/>
</dbReference>
<dbReference type="CDD" id="cd12912">
    <property type="entry name" value="PDC2_MCP_like"/>
    <property type="match status" value="1"/>
</dbReference>
<accession>A0A839TY65</accession>
<dbReference type="PROSITE" id="PS50111">
    <property type="entry name" value="CHEMOTAXIS_TRANSDUC_2"/>
    <property type="match status" value="1"/>
</dbReference>
<evidence type="ECO:0000256" key="10">
    <source>
        <dbReference type="PROSITE-ProRule" id="PRU00284"/>
    </source>
</evidence>
<dbReference type="AlphaFoldDB" id="A0A839TY65"/>
<evidence type="ECO:0000256" key="3">
    <source>
        <dbReference type="ARBA" id="ARBA00022481"/>
    </source>
</evidence>
<dbReference type="InterPro" id="IPR033479">
    <property type="entry name" value="dCache_1"/>
</dbReference>
<keyword evidence="4" id="KW-0145">Chemotaxis</keyword>
<comment type="caution">
    <text evidence="14">The sequence shown here is derived from an EMBL/GenBank/DDBJ whole genome shotgun (WGS) entry which is preliminary data.</text>
</comment>
<evidence type="ECO:0000256" key="9">
    <source>
        <dbReference type="ARBA" id="ARBA00029447"/>
    </source>
</evidence>
<dbReference type="Gene3D" id="6.10.340.10">
    <property type="match status" value="1"/>
</dbReference>
<comment type="similarity">
    <text evidence="9">Belongs to the methyl-accepting chemotaxis (MCP) protein family.</text>
</comment>
<feature type="domain" description="Methyl-accepting transducer" evidence="12">
    <location>
        <begin position="378"/>
        <end position="615"/>
    </location>
</feature>
<dbReference type="PANTHER" id="PTHR32089">
    <property type="entry name" value="METHYL-ACCEPTING CHEMOTAXIS PROTEIN MCPB"/>
    <property type="match status" value="1"/>
</dbReference>
<evidence type="ECO:0000256" key="1">
    <source>
        <dbReference type="ARBA" id="ARBA00004651"/>
    </source>
</evidence>
<evidence type="ECO:0000256" key="8">
    <source>
        <dbReference type="ARBA" id="ARBA00023224"/>
    </source>
</evidence>
<dbReference type="SUPFAM" id="SSF58104">
    <property type="entry name" value="Methyl-accepting chemotaxis protein (MCP) signaling domain"/>
    <property type="match status" value="1"/>
</dbReference>
<dbReference type="InterPro" id="IPR004089">
    <property type="entry name" value="MCPsignal_dom"/>
</dbReference>
<dbReference type="EMBL" id="JACHXJ010000007">
    <property type="protein sequence ID" value="MBB3131582.1"/>
    <property type="molecule type" value="Genomic_DNA"/>
</dbReference>
<evidence type="ECO:0000256" key="2">
    <source>
        <dbReference type="ARBA" id="ARBA00022475"/>
    </source>
</evidence>
<feature type="transmembrane region" description="Helical" evidence="11">
    <location>
        <begin position="21"/>
        <end position="41"/>
    </location>
</feature>
<keyword evidence="2" id="KW-1003">Cell membrane</keyword>
<dbReference type="Proteomes" id="UP000517523">
    <property type="component" value="Unassembled WGS sequence"/>
</dbReference>
<feature type="domain" description="HAMP" evidence="13">
    <location>
        <begin position="307"/>
        <end position="359"/>
    </location>
</feature>
<evidence type="ECO:0000313" key="14">
    <source>
        <dbReference type="EMBL" id="MBB3131582.1"/>
    </source>
</evidence>
<dbReference type="GO" id="GO:0005886">
    <property type="term" value="C:plasma membrane"/>
    <property type="evidence" value="ECO:0007669"/>
    <property type="project" value="UniProtKB-SubCell"/>
</dbReference>
<dbReference type="Pfam" id="PF00015">
    <property type="entry name" value="MCPsignal"/>
    <property type="match status" value="1"/>
</dbReference>
<dbReference type="Gene3D" id="3.30.450.20">
    <property type="entry name" value="PAS domain"/>
    <property type="match status" value="2"/>
</dbReference>
<evidence type="ECO:0000256" key="7">
    <source>
        <dbReference type="ARBA" id="ARBA00023136"/>
    </source>
</evidence>
<evidence type="ECO:0000256" key="6">
    <source>
        <dbReference type="ARBA" id="ARBA00022989"/>
    </source>
</evidence>